<name>A0ABS6H4F1_9PROT</name>
<dbReference type="InterPro" id="IPR027939">
    <property type="entry name" value="NMT1/THI5"/>
</dbReference>
<dbReference type="Pfam" id="PF09084">
    <property type="entry name" value="NMT1"/>
    <property type="match status" value="1"/>
</dbReference>
<feature type="domain" description="SsuA/THI5-like" evidence="12">
    <location>
        <begin position="16"/>
        <end position="218"/>
    </location>
</feature>
<comment type="caution">
    <text evidence="13">The sequence shown here is derived from an EMBL/GenBank/DDBJ whole genome shotgun (WGS) entry which is preliminary data.</text>
</comment>
<keyword evidence="5" id="KW-0808">Transferase</keyword>
<dbReference type="PANTHER" id="PTHR31528">
    <property type="entry name" value="4-AMINO-5-HYDROXYMETHYL-2-METHYLPYRIMIDINE PHOSPHATE SYNTHASE THI11-RELATED"/>
    <property type="match status" value="1"/>
</dbReference>
<gene>
    <name evidence="13" type="ORF">JJQ90_07555</name>
</gene>
<protein>
    <recommendedName>
        <fullName evidence="10">Thiamine pyrimidine synthase</fullName>
    </recommendedName>
</protein>
<dbReference type="Proteomes" id="UP000689967">
    <property type="component" value="Unassembled WGS sequence"/>
</dbReference>
<evidence type="ECO:0000256" key="5">
    <source>
        <dbReference type="ARBA" id="ARBA00022679"/>
    </source>
</evidence>
<evidence type="ECO:0000256" key="8">
    <source>
        <dbReference type="ARBA" id="ARBA00022977"/>
    </source>
</evidence>
<evidence type="ECO:0000256" key="7">
    <source>
        <dbReference type="ARBA" id="ARBA00022898"/>
    </source>
</evidence>
<evidence type="ECO:0000256" key="3">
    <source>
        <dbReference type="ARBA" id="ARBA00009406"/>
    </source>
</evidence>
<organism evidence="13 14">
    <name type="scientific">Falsiroseomonas oleicola</name>
    <dbReference type="NCBI Taxonomy" id="2801474"/>
    <lineage>
        <taxon>Bacteria</taxon>
        <taxon>Pseudomonadati</taxon>
        <taxon>Pseudomonadota</taxon>
        <taxon>Alphaproteobacteria</taxon>
        <taxon>Acetobacterales</taxon>
        <taxon>Roseomonadaceae</taxon>
        <taxon>Falsiroseomonas</taxon>
    </lineage>
</organism>
<comment type="catalytic activity">
    <reaction evidence="11">
        <text>N(6)-(pyridoxal phosphate)-L-lysyl-[4-amino-5-hydroxymethyl-2-methylpyrimidine phosphate synthase] + L-histidyl-[4-amino-5-hydroxymethyl-2-methylpyrimidine phosphate synthase] + 2 Fe(3+) + 4 H2O = L-lysyl-[4-amino-5-hydroxymethyl-2-methylpyrimidine phosphate synthase] + (2S)-2-amino-5-hydroxy-4-oxopentanoyl-[4-amino-5-hydroxymethyl-2-methylpyrimidine phosphate synthase] + 4-amino-2-methyl-5-(phosphooxymethyl)pyrimidine + 3-oxopropanoate + 2 Fe(2+) + 2 H(+)</text>
        <dbReference type="Rhea" id="RHEA:65756"/>
        <dbReference type="Rhea" id="RHEA-COMP:16892"/>
        <dbReference type="Rhea" id="RHEA-COMP:16893"/>
        <dbReference type="Rhea" id="RHEA-COMP:16894"/>
        <dbReference type="Rhea" id="RHEA-COMP:16895"/>
        <dbReference type="ChEBI" id="CHEBI:15377"/>
        <dbReference type="ChEBI" id="CHEBI:15378"/>
        <dbReference type="ChEBI" id="CHEBI:29033"/>
        <dbReference type="ChEBI" id="CHEBI:29034"/>
        <dbReference type="ChEBI" id="CHEBI:29969"/>
        <dbReference type="ChEBI" id="CHEBI:29979"/>
        <dbReference type="ChEBI" id="CHEBI:33190"/>
        <dbReference type="ChEBI" id="CHEBI:58354"/>
        <dbReference type="ChEBI" id="CHEBI:143915"/>
        <dbReference type="ChEBI" id="CHEBI:157692"/>
    </reaction>
    <physiologicalReaction direction="left-to-right" evidence="11">
        <dbReference type="Rhea" id="RHEA:65757"/>
    </physiologicalReaction>
</comment>
<dbReference type="EMBL" id="JAERQM010000002">
    <property type="protein sequence ID" value="MBU8543555.1"/>
    <property type="molecule type" value="Genomic_DNA"/>
</dbReference>
<proteinExistence type="inferred from homology"/>
<comment type="function">
    <text evidence="1">Responsible for the formation of the pyrimidine heterocycle in the thiamine biosynthesis pathway. Catalyzes the formation of hydroxymethylpyrimidine phosphate (HMP-P) from histidine and pyridoxal phosphate (PLP). The protein uses PLP and the active site histidine to form HMP-P, generating an inactive enzyme. The enzyme can only undergo a single turnover, which suggests it is a suicide enzyme.</text>
</comment>
<evidence type="ECO:0000256" key="11">
    <source>
        <dbReference type="ARBA" id="ARBA00048179"/>
    </source>
</evidence>
<evidence type="ECO:0000256" key="9">
    <source>
        <dbReference type="ARBA" id="ARBA00023004"/>
    </source>
</evidence>
<dbReference type="PANTHER" id="PTHR31528:SF1">
    <property type="entry name" value="4-AMINO-5-HYDROXYMETHYL-2-METHYLPYRIMIDINE PHOSPHATE SYNTHASE THI11-RELATED"/>
    <property type="match status" value="1"/>
</dbReference>
<evidence type="ECO:0000313" key="13">
    <source>
        <dbReference type="EMBL" id="MBU8543555.1"/>
    </source>
</evidence>
<evidence type="ECO:0000256" key="6">
    <source>
        <dbReference type="ARBA" id="ARBA00022723"/>
    </source>
</evidence>
<evidence type="ECO:0000256" key="4">
    <source>
        <dbReference type="ARBA" id="ARBA00011738"/>
    </source>
</evidence>
<comment type="subunit">
    <text evidence="4">Homodimer.</text>
</comment>
<evidence type="ECO:0000256" key="1">
    <source>
        <dbReference type="ARBA" id="ARBA00003469"/>
    </source>
</evidence>
<evidence type="ECO:0000256" key="2">
    <source>
        <dbReference type="ARBA" id="ARBA00004948"/>
    </source>
</evidence>
<keyword evidence="14" id="KW-1185">Reference proteome</keyword>
<keyword evidence="7" id="KW-0663">Pyridoxal phosphate</keyword>
<dbReference type="RefSeq" id="WP_216874044.1">
    <property type="nucleotide sequence ID" value="NZ_JAERQM010000002.1"/>
</dbReference>
<evidence type="ECO:0000259" key="12">
    <source>
        <dbReference type="Pfam" id="PF09084"/>
    </source>
</evidence>
<evidence type="ECO:0000313" key="14">
    <source>
        <dbReference type="Proteomes" id="UP000689967"/>
    </source>
</evidence>
<reference evidence="13 14" key="1">
    <citation type="submission" date="2021-01" db="EMBL/GenBank/DDBJ databases">
        <title>Roseomonas sp. nov, a bacterium isolated from an oil production mixture in Yumen Oilfield.</title>
        <authorList>
            <person name="Wu D."/>
        </authorList>
    </citation>
    <scope>NUCLEOTIDE SEQUENCE [LARGE SCALE GENOMIC DNA]</scope>
    <source>
        <strain evidence="13 14">ROY-5-3</strain>
    </source>
</reference>
<accession>A0ABS6H4F1</accession>
<dbReference type="InterPro" id="IPR015168">
    <property type="entry name" value="SsuA/THI5"/>
</dbReference>
<keyword evidence="8" id="KW-0784">Thiamine biosynthesis</keyword>
<keyword evidence="6" id="KW-0479">Metal-binding</keyword>
<sequence length="301" mass="32428">MERLVLIEPFRAIFYAPYYVALERGCFTAEGIEMMLETAGTPDAAAGRLLDGSADLAWSGPMRPMLERSRDAASPLRSFGAAVMRDPFLLMGMGARPDFSLSDLATMRVAIPSEVPTPWWCLMHDLRLAGIDPAACPGHVRMPMPEGARALLAGEVDAVMLFEPMAAALEEQGASQWYAAASRGPTAYSALYATTTRIAEKHAAFTAVVRALGVAKDWLRDAEDAAIVEVLAPRFADVEGRHLARAVARYRGLDLWGGTTHLPEAALDWLAAAMISSGAMAHHPGYESCIDRSLDLVGPRG</sequence>
<keyword evidence="9" id="KW-0408">Iron</keyword>
<evidence type="ECO:0000256" key="10">
    <source>
        <dbReference type="ARBA" id="ARBA00033171"/>
    </source>
</evidence>
<comment type="pathway">
    <text evidence="2">Cofactor biosynthesis; thiamine diphosphate biosynthesis.</text>
</comment>
<comment type="similarity">
    <text evidence="3">Belongs to the NMT1/THI5 family.</text>
</comment>